<organism evidence="5 6">
    <name type="scientific">Clostridium butyricum</name>
    <dbReference type="NCBI Taxonomy" id="1492"/>
    <lineage>
        <taxon>Bacteria</taxon>
        <taxon>Bacillati</taxon>
        <taxon>Bacillota</taxon>
        <taxon>Clostridia</taxon>
        <taxon>Eubacteriales</taxon>
        <taxon>Clostridiaceae</taxon>
        <taxon>Clostridium</taxon>
    </lineage>
</organism>
<feature type="domain" description="Type I restriction modification DNA specificity" evidence="4">
    <location>
        <begin position="38"/>
        <end position="186"/>
    </location>
</feature>
<keyword evidence="2" id="KW-0680">Restriction system</keyword>
<dbReference type="GO" id="GO:0003677">
    <property type="term" value="F:DNA binding"/>
    <property type="evidence" value="ECO:0007669"/>
    <property type="project" value="UniProtKB-KW"/>
</dbReference>
<protein>
    <recommendedName>
        <fullName evidence="4">Type I restriction modification DNA specificity domain-containing protein</fullName>
    </recommendedName>
</protein>
<dbReference type="SUPFAM" id="SSF116734">
    <property type="entry name" value="DNA methylase specificity domain"/>
    <property type="match status" value="2"/>
</dbReference>
<comment type="similarity">
    <text evidence="1">Belongs to the type-I restriction system S methylase family.</text>
</comment>
<dbReference type="CDD" id="cd17288">
    <property type="entry name" value="RMtype1_S_LlaAI06ORF1089P_TRD1-CR1_like"/>
    <property type="match status" value="1"/>
</dbReference>
<dbReference type="InterPro" id="IPR052021">
    <property type="entry name" value="Type-I_RS_S_subunit"/>
</dbReference>
<proteinExistence type="inferred from homology"/>
<reference evidence="5 6" key="1">
    <citation type="submission" date="2020-01" db="EMBL/GenBank/DDBJ databases">
        <title>Genome sequence of a 1,3-propanediol producer, Clostridium butyricum S3.</title>
        <authorList>
            <person name="Zhou J."/>
        </authorList>
    </citation>
    <scope>NUCLEOTIDE SEQUENCE [LARGE SCALE GENOMIC DNA]</scope>
    <source>
        <strain evidence="5 6">S3</strain>
    </source>
</reference>
<dbReference type="PANTHER" id="PTHR30408:SF13">
    <property type="entry name" value="TYPE I RESTRICTION ENZYME HINDI SPECIFICITY SUBUNIT"/>
    <property type="match status" value="1"/>
</dbReference>
<evidence type="ECO:0000256" key="1">
    <source>
        <dbReference type="ARBA" id="ARBA00010923"/>
    </source>
</evidence>
<feature type="domain" description="Type I restriction modification DNA specificity" evidence="4">
    <location>
        <begin position="218"/>
        <end position="368"/>
    </location>
</feature>
<evidence type="ECO:0000256" key="2">
    <source>
        <dbReference type="ARBA" id="ARBA00022747"/>
    </source>
</evidence>
<dbReference type="InterPro" id="IPR044946">
    <property type="entry name" value="Restrct_endonuc_typeI_TRD_sf"/>
</dbReference>
<accession>A0A6L9ESL1</accession>
<evidence type="ECO:0000256" key="3">
    <source>
        <dbReference type="ARBA" id="ARBA00023125"/>
    </source>
</evidence>
<dbReference type="Proteomes" id="UP000474042">
    <property type="component" value="Unassembled WGS sequence"/>
</dbReference>
<dbReference type="AlphaFoldDB" id="A0A6L9ESL1"/>
<name>A0A6L9ESL1_CLOBU</name>
<dbReference type="PANTHER" id="PTHR30408">
    <property type="entry name" value="TYPE-1 RESTRICTION ENZYME ECOKI SPECIFICITY PROTEIN"/>
    <property type="match status" value="1"/>
</dbReference>
<dbReference type="EMBL" id="WOFV02000082">
    <property type="protein sequence ID" value="NAS19573.1"/>
    <property type="molecule type" value="Genomic_DNA"/>
</dbReference>
<dbReference type="Gene3D" id="3.90.220.20">
    <property type="entry name" value="DNA methylase specificity domains"/>
    <property type="match status" value="2"/>
</dbReference>
<sequence length="394" mass="45427">MSFNAEMKNCKFMPLTDLLSFIVDNRGKTVPTAEVGIPLIATNCIKNDELYPVFERVRYITNETYDSWFRSHPKPGDIIFVNKGTPGRVCLVPNIVNFCIAQDMMAFRVNEEKIYNRYLFAVLRSSQFQTQISNYHVGTMIPHFKKGDLDKLLIPVPSYAVQKYIGDFYFNYCEKIETNKKINSKLLEIAREIYNYNFINCNQYINDEYENSEIGIIPLNWEMGTLADLVEIKYGKDHKKLEDGNIPVYGSGGVMRYVNEKIYDGESVLIPRKGSLNNVMYVNEPFWSVDTMFYTIMKEKNIAKYIYFFMESKDLLAMNSGSAVPSMTTQILNNMLIKVPPSNVLESFNKAIEPIFAKIKSNKEENKVLSNIRDTLLPRLMNGEIELTNLNLEA</sequence>
<evidence type="ECO:0000259" key="4">
    <source>
        <dbReference type="Pfam" id="PF01420"/>
    </source>
</evidence>
<gene>
    <name evidence="5" type="ORF">GND98_017365</name>
</gene>
<dbReference type="InterPro" id="IPR000055">
    <property type="entry name" value="Restrct_endonuc_typeI_TRD"/>
</dbReference>
<evidence type="ECO:0000313" key="5">
    <source>
        <dbReference type="EMBL" id="NAS19573.1"/>
    </source>
</evidence>
<evidence type="ECO:0000313" key="6">
    <source>
        <dbReference type="Proteomes" id="UP000474042"/>
    </source>
</evidence>
<dbReference type="GO" id="GO:0009307">
    <property type="term" value="P:DNA restriction-modification system"/>
    <property type="evidence" value="ECO:0007669"/>
    <property type="project" value="UniProtKB-KW"/>
</dbReference>
<dbReference type="Pfam" id="PF01420">
    <property type="entry name" value="Methylase_S"/>
    <property type="match status" value="2"/>
</dbReference>
<keyword evidence="3" id="KW-0238">DNA-binding</keyword>
<comment type="caution">
    <text evidence="5">The sequence shown here is derived from an EMBL/GenBank/DDBJ whole genome shotgun (WGS) entry which is preliminary data.</text>
</comment>